<accession>A0A6V7X4A4</accession>
<feature type="transmembrane region" description="Helical" evidence="5">
    <location>
        <begin position="130"/>
        <end position="153"/>
    </location>
</feature>
<dbReference type="EMBL" id="CAJEWN010001085">
    <property type="protein sequence ID" value="CAD2194114.1"/>
    <property type="molecule type" value="Genomic_DNA"/>
</dbReference>
<evidence type="ECO:0000256" key="2">
    <source>
        <dbReference type="ARBA" id="ARBA00022692"/>
    </source>
</evidence>
<keyword evidence="4 5" id="KW-0472">Membrane</keyword>
<dbReference type="OrthoDB" id="5876551at2759"/>
<feature type="transmembrane region" description="Helical" evidence="5">
    <location>
        <begin position="86"/>
        <end position="110"/>
    </location>
</feature>
<keyword evidence="2 5" id="KW-0812">Transmembrane</keyword>
<keyword evidence="3 5" id="KW-1133">Transmembrane helix</keyword>
<evidence type="ECO:0000313" key="7">
    <source>
        <dbReference type="Proteomes" id="UP000580250"/>
    </source>
</evidence>
<feature type="transmembrane region" description="Helical" evidence="5">
    <location>
        <begin position="7"/>
        <end position="30"/>
    </location>
</feature>
<evidence type="ECO:0000256" key="5">
    <source>
        <dbReference type="SAM" id="Phobius"/>
    </source>
</evidence>
<comment type="subcellular location">
    <subcellularLocation>
        <location evidence="1">Membrane</location>
        <topology evidence="1">Multi-pass membrane protein</topology>
    </subcellularLocation>
</comment>
<name>A0A6V7X4A4_MELEN</name>
<proteinExistence type="predicted"/>
<gene>
    <name evidence="6" type="ORF">MENT_LOCUS47104</name>
</gene>
<comment type="caution">
    <text evidence="6">The sequence shown here is derived from an EMBL/GenBank/DDBJ whole genome shotgun (WGS) entry which is preliminary data.</text>
</comment>
<feature type="transmembrane region" description="Helical" evidence="5">
    <location>
        <begin position="193"/>
        <end position="212"/>
    </location>
</feature>
<dbReference type="GO" id="GO:0016020">
    <property type="term" value="C:membrane"/>
    <property type="evidence" value="ECO:0007669"/>
    <property type="project" value="UniProtKB-SubCell"/>
</dbReference>
<reference evidence="6 7" key="1">
    <citation type="submission" date="2020-08" db="EMBL/GenBank/DDBJ databases">
        <authorList>
            <person name="Koutsovoulos G."/>
            <person name="Danchin GJ E."/>
        </authorList>
    </citation>
    <scope>NUCLEOTIDE SEQUENCE [LARGE SCALE GENOMIC DNA]</scope>
</reference>
<evidence type="ECO:0000256" key="1">
    <source>
        <dbReference type="ARBA" id="ARBA00004141"/>
    </source>
</evidence>
<organism evidence="6 7">
    <name type="scientific">Meloidogyne enterolobii</name>
    <name type="common">Root-knot nematode worm</name>
    <name type="synonym">Meloidogyne mayaguensis</name>
    <dbReference type="NCBI Taxonomy" id="390850"/>
    <lineage>
        <taxon>Eukaryota</taxon>
        <taxon>Metazoa</taxon>
        <taxon>Ecdysozoa</taxon>
        <taxon>Nematoda</taxon>
        <taxon>Chromadorea</taxon>
        <taxon>Rhabditida</taxon>
        <taxon>Tylenchina</taxon>
        <taxon>Tylenchomorpha</taxon>
        <taxon>Tylenchoidea</taxon>
        <taxon>Meloidogynidae</taxon>
        <taxon>Meloidogyninae</taxon>
        <taxon>Meloidogyne</taxon>
    </lineage>
</organism>
<evidence type="ECO:0000313" key="6">
    <source>
        <dbReference type="EMBL" id="CAD2194114.1"/>
    </source>
</evidence>
<evidence type="ECO:0000256" key="3">
    <source>
        <dbReference type="ARBA" id="ARBA00022989"/>
    </source>
</evidence>
<feature type="transmembrane region" description="Helical" evidence="5">
    <location>
        <begin position="224"/>
        <end position="247"/>
    </location>
</feature>
<dbReference type="Pfam" id="PF10292">
    <property type="entry name" value="7TM_GPCR_Srab"/>
    <property type="match status" value="1"/>
</dbReference>
<dbReference type="Proteomes" id="UP000580250">
    <property type="component" value="Unassembled WGS sequence"/>
</dbReference>
<dbReference type="PANTHER" id="PTHR23128">
    <property type="entry name" value="SERPENTINE RECEPTOR, CLASS E (EPSILON)-RELATED"/>
    <property type="match status" value="1"/>
</dbReference>
<protein>
    <submittedName>
        <fullName evidence="6">Uncharacterized protein</fullName>
    </submittedName>
</protein>
<dbReference type="PANTHER" id="PTHR23128:SF132">
    <property type="entry name" value="SERPENTINE RECEPTOR, CLASS E (EPSILON)-RELATED"/>
    <property type="match status" value="1"/>
</dbReference>
<sequence>MLFVNIVIIIFINTITQFANSLRYCLLVFIYTNPCQLLTPLWLTSILVGSLYLQQICYPTLHFCVMLERLRATLFLDKYENEGRKVTLFMIIFTWLISICYTAFIIYMAFDEPTIAIQGSMILTTKSTVNVIYFVNIVTTLIVAFTALCDWKITRLNRRLSKKRNHISDYNLSLNFQLNENIMAMRLILPLDIAYATIYLLCNALIILLRFYKDDISLANYVFYYSAINTLQFLYTAGYLIVCIRFIKFIVKTQSRTLELAKKEPVDHAKIYFRELEKQWDG</sequence>
<dbReference type="InterPro" id="IPR019408">
    <property type="entry name" value="7TM_GPCR_serpentine_rcpt_Srab"/>
</dbReference>
<dbReference type="AlphaFoldDB" id="A0A6V7X4A4"/>
<evidence type="ECO:0000256" key="4">
    <source>
        <dbReference type="ARBA" id="ARBA00023136"/>
    </source>
</evidence>